<dbReference type="AlphaFoldDB" id="A0A142JGS3"/>
<dbReference type="STRING" id="1796606.A2G96_05815"/>
<dbReference type="RefSeq" id="WP_062797585.1">
    <property type="nucleotide sequence ID" value="NZ_CP014844.1"/>
</dbReference>
<accession>A0A142JGS3</accession>
<name>A0A142JGS3_9BURK</name>
<dbReference type="EMBL" id="CP014844">
    <property type="protein sequence ID" value="AMR77285.1"/>
    <property type="molecule type" value="Genomic_DNA"/>
</dbReference>
<evidence type="ECO:0000313" key="2">
    <source>
        <dbReference type="Proteomes" id="UP000075238"/>
    </source>
</evidence>
<organism evidence="1 2">
    <name type="scientific">Cupriavidus nantongensis</name>
    <dbReference type="NCBI Taxonomy" id="1796606"/>
    <lineage>
        <taxon>Bacteria</taxon>
        <taxon>Pseudomonadati</taxon>
        <taxon>Pseudomonadota</taxon>
        <taxon>Betaproteobacteria</taxon>
        <taxon>Burkholderiales</taxon>
        <taxon>Burkholderiaceae</taxon>
        <taxon>Cupriavidus</taxon>
    </lineage>
</organism>
<gene>
    <name evidence="1" type="ORF">A2G96_05815</name>
</gene>
<evidence type="ECO:0000313" key="1">
    <source>
        <dbReference type="EMBL" id="AMR77285.1"/>
    </source>
</evidence>
<proteinExistence type="predicted"/>
<dbReference type="Proteomes" id="UP000075238">
    <property type="component" value="Chromosome 1"/>
</dbReference>
<protein>
    <submittedName>
        <fullName evidence="1">Uncharacterized protein</fullName>
    </submittedName>
</protein>
<dbReference type="KEGG" id="cnan:A2G96_05815"/>
<dbReference type="OrthoDB" id="8704583at2"/>
<reference evidence="1 2" key="1">
    <citation type="submission" date="2016-03" db="EMBL/GenBank/DDBJ databases">
        <title>Complete genome sequence of a novel chlorpyrifos degrading bacterium, Cupriavidus nantongensis sp. X1.</title>
        <authorList>
            <person name="Fang L."/>
        </authorList>
    </citation>
    <scope>NUCLEOTIDE SEQUENCE [LARGE SCALE GENOMIC DNA]</scope>
    <source>
        <strain evidence="1 2">X1</strain>
    </source>
</reference>
<sequence length="63" mass="7195">MYPDPKRVRRYRLTLSLDQYEHDLLVALANYQGEQLAPMARMLAVAEAEQRLGMESSVAQQTA</sequence>
<keyword evidence="2" id="KW-1185">Reference proteome</keyword>